<reference evidence="4 5" key="1">
    <citation type="journal article" date="2013" name="Genome Announc.">
        <title>Draft Genome Sequence of the Lignocellulose Decomposer Thermobifida fusca Strain TM51.</title>
        <authorList>
            <person name="Toth A."/>
            <person name="Barna T."/>
            <person name="Nagy I."/>
            <person name="Horvath B."/>
            <person name="Nagy I."/>
            <person name="Tancsics A."/>
            <person name="Kriszt B."/>
            <person name="Baka E."/>
            <person name="Fekete C."/>
            <person name="Kukolya J."/>
        </authorList>
    </citation>
    <scope>NUCLEOTIDE SEQUENCE [LARGE SCALE GENOMIC DNA]</scope>
    <source>
        <strain evidence="4 5">TM51</strain>
    </source>
</reference>
<dbReference type="Gene3D" id="3.30.360.10">
    <property type="entry name" value="Dihydrodipicolinate Reductase, domain 2"/>
    <property type="match status" value="1"/>
</dbReference>
<evidence type="ECO:0000313" key="4">
    <source>
        <dbReference type="EMBL" id="EOR71244.1"/>
    </source>
</evidence>
<comment type="caution">
    <text evidence="4">The sequence shown here is derived from an EMBL/GenBank/DDBJ whole genome shotgun (WGS) entry which is preliminary data.</text>
</comment>
<sequence>MTPTLPIPVVLAGVHGHGRSHLRTLQRLSEQGIVRLVGVCDPRPVPPSLLDGFGSVTYSPDLSDVLRTTGAAITILVTPIHTHLPLARTALEHGSHLLVEKPPTATLAEFEELCTAVALSGLACQVGFQSLGSSAVAAVRSLIADGAIGAVRGIGGAGTWIRTSAYYERAAWAGRRRLDGRDVVDGALTNPFAHAIITALAVADAEGAVSGPIELELFHAHAIESDDTSCVRFRSSTGVPISIAVTLCAAEHRPPQLVVHGETGRIIFEYTLDRVTLDRDGADPVTTVYPRTGLMENLVAHITREVPLLVPPEATRGFMTVLEAVRCAPDPRPIPESAQQVSVTAEGTRRIVSGIDELVHRSASHIALFSELDAPWASMTEVAP</sequence>
<proteinExistence type="predicted"/>
<dbReference type="Pfam" id="PF01408">
    <property type="entry name" value="GFO_IDH_MocA"/>
    <property type="match status" value="1"/>
</dbReference>
<organism evidence="4 5">
    <name type="scientific">Thermobifida fusca TM51</name>
    <dbReference type="NCBI Taxonomy" id="1169414"/>
    <lineage>
        <taxon>Bacteria</taxon>
        <taxon>Bacillati</taxon>
        <taxon>Actinomycetota</taxon>
        <taxon>Actinomycetes</taxon>
        <taxon>Streptosporangiales</taxon>
        <taxon>Nocardiopsidaceae</taxon>
        <taxon>Thermobifida</taxon>
    </lineage>
</organism>
<dbReference type="SUPFAM" id="SSF55347">
    <property type="entry name" value="Glyceraldehyde-3-phosphate dehydrogenase-like, C-terminal domain"/>
    <property type="match status" value="1"/>
</dbReference>
<dbReference type="EMBL" id="AOSG01000046">
    <property type="protein sequence ID" value="EOR71244.1"/>
    <property type="molecule type" value="Genomic_DNA"/>
</dbReference>
<dbReference type="Gene3D" id="3.40.50.720">
    <property type="entry name" value="NAD(P)-binding Rossmann-like Domain"/>
    <property type="match status" value="1"/>
</dbReference>
<dbReference type="SUPFAM" id="SSF51735">
    <property type="entry name" value="NAD(P)-binding Rossmann-fold domains"/>
    <property type="match status" value="1"/>
</dbReference>
<evidence type="ECO:0000259" key="2">
    <source>
        <dbReference type="Pfam" id="PF01408"/>
    </source>
</evidence>
<dbReference type="GO" id="GO:0016491">
    <property type="term" value="F:oxidoreductase activity"/>
    <property type="evidence" value="ECO:0007669"/>
    <property type="project" value="UniProtKB-KW"/>
</dbReference>
<dbReference type="InterPro" id="IPR036291">
    <property type="entry name" value="NAD(P)-bd_dom_sf"/>
</dbReference>
<name>A0A9P2T9Q0_THEFU</name>
<dbReference type="PANTHER" id="PTHR43818">
    <property type="entry name" value="BCDNA.GH03377"/>
    <property type="match status" value="1"/>
</dbReference>
<dbReference type="PANTHER" id="PTHR43818:SF11">
    <property type="entry name" value="BCDNA.GH03377"/>
    <property type="match status" value="1"/>
</dbReference>
<keyword evidence="1" id="KW-0560">Oxidoreductase</keyword>
<dbReference type="AlphaFoldDB" id="A0A9P2T9Q0"/>
<dbReference type="InterPro" id="IPR055170">
    <property type="entry name" value="GFO_IDH_MocA-like_dom"/>
</dbReference>
<feature type="domain" description="GFO/IDH/MocA-like oxidoreductase" evidence="3">
    <location>
        <begin position="137"/>
        <end position="266"/>
    </location>
</feature>
<dbReference type="Pfam" id="PF22725">
    <property type="entry name" value="GFO_IDH_MocA_C3"/>
    <property type="match status" value="1"/>
</dbReference>
<keyword evidence="5" id="KW-1185">Reference proteome</keyword>
<evidence type="ECO:0000313" key="5">
    <source>
        <dbReference type="Proteomes" id="UP000014184"/>
    </source>
</evidence>
<dbReference type="InterPro" id="IPR050463">
    <property type="entry name" value="Gfo/Idh/MocA_oxidrdct_glycsds"/>
</dbReference>
<gene>
    <name evidence="4" type="ORF">TM51_08816</name>
</gene>
<dbReference type="InterPro" id="IPR000683">
    <property type="entry name" value="Gfo/Idh/MocA-like_OxRdtase_N"/>
</dbReference>
<dbReference type="Proteomes" id="UP000014184">
    <property type="component" value="Unassembled WGS sequence"/>
</dbReference>
<evidence type="ECO:0000256" key="1">
    <source>
        <dbReference type="ARBA" id="ARBA00023002"/>
    </source>
</evidence>
<accession>A0A9P2T9Q0</accession>
<dbReference type="RefSeq" id="WP_016188784.1">
    <property type="nucleotide sequence ID" value="NZ_AOSG01000046.1"/>
</dbReference>
<protein>
    <submittedName>
        <fullName evidence="4">Oxidoreductase</fullName>
    </submittedName>
</protein>
<dbReference type="GO" id="GO:0000166">
    <property type="term" value="F:nucleotide binding"/>
    <property type="evidence" value="ECO:0007669"/>
    <property type="project" value="InterPro"/>
</dbReference>
<feature type="domain" description="Gfo/Idh/MocA-like oxidoreductase N-terminal" evidence="2">
    <location>
        <begin position="9"/>
        <end position="128"/>
    </location>
</feature>
<evidence type="ECO:0000259" key="3">
    <source>
        <dbReference type="Pfam" id="PF22725"/>
    </source>
</evidence>